<keyword evidence="2" id="KW-1185">Reference proteome</keyword>
<gene>
    <name evidence="1" type="ORF">CHLNCDRAFT_17489</name>
</gene>
<dbReference type="EMBL" id="GL433848">
    <property type="protein sequence ID" value="EFN54175.1"/>
    <property type="molecule type" value="Genomic_DNA"/>
</dbReference>
<evidence type="ECO:0000313" key="1">
    <source>
        <dbReference type="EMBL" id="EFN54175.1"/>
    </source>
</evidence>
<dbReference type="OrthoDB" id="19329at2759"/>
<dbReference type="PANTHER" id="PTHR36768">
    <property type="entry name" value="ATP-DEPENDENT HELICASE/DEOXYRIBONUCLEASE SUBUNIT B"/>
    <property type="match status" value="1"/>
</dbReference>
<name>E1ZIK8_CHLVA</name>
<dbReference type="PANTHER" id="PTHR36768:SF1">
    <property type="entry name" value="ATP-DEPENDENT HELICASE_DEOXYRIBONUCLEASE SUBUNIT B"/>
    <property type="match status" value="1"/>
</dbReference>
<feature type="non-terminal residue" evidence="1">
    <location>
        <position position="170"/>
    </location>
</feature>
<dbReference type="Proteomes" id="UP000008141">
    <property type="component" value="Unassembled WGS sequence"/>
</dbReference>
<dbReference type="RefSeq" id="XP_005846277.1">
    <property type="nucleotide sequence ID" value="XM_005846215.1"/>
</dbReference>
<feature type="non-terminal residue" evidence="1">
    <location>
        <position position="1"/>
    </location>
</feature>
<dbReference type="GeneID" id="17353640"/>
<organism evidence="2">
    <name type="scientific">Chlorella variabilis</name>
    <name type="common">Green alga</name>
    <dbReference type="NCBI Taxonomy" id="554065"/>
    <lineage>
        <taxon>Eukaryota</taxon>
        <taxon>Viridiplantae</taxon>
        <taxon>Chlorophyta</taxon>
        <taxon>core chlorophytes</taxon>
        <taxon>Trebouxiophyceae</taxon>
        <taxon>Chlorellales</taxon>
        <taxon>Chlorellaceae</taxon>
        <taxon>Chlorella clade</taxon>
        <taxon>Chlorella</taxon>
    </lineage>
</organism>
<reference evidence="1 2" key="1">
    <citation type="journal article" date="2010" name="Plant Cell">
        <title>The Chlorella variabilis NC64A genome reveals adaptation to photosymbiosis, coevolution with viruses, and cryptic sex.</title>
        <authorList>
            <person name="Blanc G."/>
            <person name="Duncan G."/>
            <person name="Agarkova I."/>
            <person name="Borodovsky M."/>
            <person name="Gurnon J."/>
            <person name="Kuo A."/>
            <person name="Lindquist E."/>
            <person name="Lucas S."/>
            <person name="Pangilinan J."/>
            <person name="Polle J."/>
            <person name="Salamov A."/>
            <person name="Terry A."/>
            <person name="Yamada T."/>
            <person name="Dunigan D.D."/>
            <person name="Grigoriev I.V."/>
            <person name="Claverie J.M."/>
            <person name="Van Etten J.L."/>
        </authorList>
    </citation>
    <scope>NUCLEOTIDE SEQUENCE [LARGE SCALE GENOMIC DNA]</scope>
    <source>
        <strain evidence="1 2">NC64A</strain>
    </source>
</reference>
<dbReference type="eggNOG" id="ENOG502QUIF">
    <property type="taxonomic scope" value="Eukaryota"/>
</dbReference>
<dbReference type="OMA" id="GQRTHWH"/>
<evidence type="ECO:0000313" key="2">
    <source>
        <dbReference type="Proteomes" id="UP000008141"/>
    </source>
</evidence>
<dbReference type="KEGG" id="cvr:CHLNCDRAFT_17489"/>
<proteinExistence type="predicted"/>
<dbReference type="STRING" id="554065.E1ZIK8"/>
<dbReference type="AlphaFoldDB" id="E1ZIK8"/>
<accession>E1ZIK8</accession>
<dbReference type="FunCoup" id="E1ZIK8">
    <property type="interactions" value="455"/>
</dbReference>
<protein>
    <submittedName>
        <fullName evidence="1">Uncharacterized protein</fullName>
    </submittedName>
</protein>
<sequence length="170" mass="19126">AALLLLLVASCRGTEFQEGDFVPSARRAQFHGQRTHWHDILGQHCPKFGVKRLVAVPLPQPLGYKAADDYKVQFSFDGDRHLTPWLPVIGKRAASPPYVEVELTRSGDSIVAVSASVYQLDEEDQAQHAPLVREFLNATHWPKHLLVHYTWHTRHEEDEEAGLLVLFSGA</sequence>
<dbReference type="InParanoid" id="E1ZIK8"/>